<reference evidence="4" key="1">
    <citation type="submission" date="2009-05" db="EMBL/GenBank/DDBJ databases">
        <title>Complete sequence of Tolumonas auensis DSM 9187.</title>
        <authorList>
            <consortium name="US DOE Joint Genome Institute"/>
            <person name="Lucas S."/>
            <person name="Copeland A."/>
            <person name="Lapidus A."/>
            <person name="Glavina del Rio T."/>
            <person name="Tice H."/>
            <person name="Bruce D."/>
            <person name="Goodwin L."/>
            <person name="Pitluck S."/>
            <person name="Chertkov O."/>
            <person name="Brettin T."/>
            <person name="Detter J.C."/>
            <person name="Han C."/>
            <person name="Larimer F."/>
            <person name="Land M."/>
            <person name="Hauser L."/>
            <person name="Kyrpides N."/>
            <person name="Mikhailova N."/>
            <person name="Spring S."/>
            <person name="Beller H."/>
        </authorList>
    </citation>
    <scope>NUCLEOTIDE SEQUENCE [LARGE SCALE GENOMIC DNA]</scope>
    <source>
        <strain evidence="4">DSM 9187 / TA4</strain>
    </source>
</reference>
<reference evidence="3 4" key="2">
    <citation type="journal article" date="2011" name="Stand. Genomic Sci.">
        <title>Complete genome sequence of Tolumonas auensis type strain (TA 4).</title>
        <authorList>
            <person name="Chertkov O."/>
            <person name="Copeland A."/>
            <person name="Lucas S."/>
            <person name="Lapidus A."/>
            <person name="Berry K.W."/>
            <person name="Detter J.C."/>
            <person name="Del Rio T.G."/>
            <person name="Hammon N."/>
            <person name="Dalin E."/>
            <person name="Tice H."/>
            <person name="Pitluck S."/>
            <person name="Richardson P."/>
            <person name="Bruce D."/>
            <person name="Goodwin L."/>
            <person name="Han C."/>
            <person name="Tapia R."/>
            <person name="Saunders E."/>
            <person name="Schmutz J."/>
            <person name="Brettin T."/>
            <person name="Larimer F."/>
            <person name="Land M."/>
            <person name="Hauser L."/>
            <person name="Spring S."/>
            <person name="Rohde M."/>
            <person name="Kyrpides N.C."/>
            <person name="Ivanova N."/>
            <person name="Goker M."/>
            <person name="Beller H.R."/>
            <person name="Klenk H.P."/>
            <person name="Woyke T."/>
        </authorList>
    </citation>
    <scope>NUCLEOTIDE SEQUENCE [LARGE SCALE GENOMIC DNA]</scope>
    <source>
        <strain evidence="4">DSM 9187 / TA4</strain>
    </source>
</reference>
<dbReference type="PANTHER" id="PTHR40593">
    <property type="entry name" value="PENICILLIN-BINDING PROTEIN ACTIVATOR LPOB"/>
    <property type="match status" value="1"/>
</dbReference>
<proteinExistence type="predicted"/>
<evidence type="ECO:0000313" key="4">
    <source>
        <dbReference type="Proteomes" id="UP000009073"/>
    </source>
</evidence>
<dbReference type="eggNOG" id="COG3417">
    <property type="taxonomic scope" value="Bacteria"/>
</dbReference>
<gene>
    <name evidence="3" type="ordered locus">Tola_0762</name>
</gene>
<dbReference type="RefSeq" id="WP_012728989.1">
    <property type="nucleotide sequence ID" value="NC_012691.1"/>
</dbReference>
<dbReference type="GO" id="GO:0009252">
    <property type="term" value="P:peptidoglycan biosynthetic process"/>
    <property type="evidence" value="ECO:0007669"/>
    <property type="project" value="TreeGrafter"/>
</dbReference>
<dbReference type="OrthoDB" id="9803653at2"/>
<dbReference type="Pfam" id="PF13036">
    <property type="entry name" value="LpoB"/>
    <property type="match status" value="1"/>
</dbReference>
<keyword evidence="4" id="KW-1185">Reference proteome</keyword>
<dbReference type="HOGENOM" id="CLU_1383640_0_0_6"/>
<name>C4LBF5_TOLAT</name>
<dbReference type="STRING" id="595494.Tola_0762"/>
<organism evidence="3 4">
    <name type="scientific">Tolumonas auensis (strain DSM 9187 / NBRC 110442 / TA 4)</name>
    <dbReference type="NCBI Taxonomy" id="595494"/>
    <lineage>
        <taxon>Bacteria</taxon>
        <taxon>Pseudomonadati</taxon>
        <taxon>Pseudomonadota</taxon>
        <taxon>Gammaproteobacteria</taxon>
        <taxon>Aeromonadales</taxon>
        <taxon>Aeromonadaceae</taxon>
        <taxon>Tolumonas</taxon>
    </lineage>
</organism>
<dbReference type="GO" id="GO:0031241">
    <property type="term" value="C:periplasmic side of cell outer membrane"/>
    <property type="evidence" value="ECO:0007669"/>
    <property type="project" value="TreeGrafter"/>
</dbReference>
<protein>
    <recommendedName>
        <fullName evidence="1">Penicillin-binding protein activator LpoB</fullName>
    </recommendedName>
</protein>
<dbReference type="GO" id="GO:0030234">
    <property type="term" value="F:enzyme regulator activity"/>
    <property type="evidence" value="ECO:0007669"/>
    <property type="project" value="TreeGrafter"/>
</dbReference>
<evidence type="ECO:0000256" key="1">
    <source>
        <dbReference type="NCBIfam" id="TIGR02722"/>
    </source>
</evidence>
<feature type="compositionally biased region" description="Low complexity" evidence="2">
    <location>
        <begin position="40"/>
        <end position="54"/>
    </location>
</feature>
<feature type="region of interest" description="Disordered" evidence="2">
    <location>
        <begin position="33"/>
        <end position="54"/>
    </location>
</feature>
<evidence type="ECO:0000313" key="3">
    <source>
        <dbReference type="EMBL" id="ACQ92390.1"/>
    </source>
</evidence>
<dbReference type="Proteomes" id="UP000009073">
    <property type="component" value="Chromosome"/>
</dbReference>
<evidence type="ECO:0000256" key="2">
    <source>
        <dbReference type="SAM" id="MobiDB-lite"/>
    </source>
</evidence>
<dbReference type="SUPFAM" id="SSF52964">
    <property type="entry name" value="TolB, N-terminal domain"/>
    <property type="match status" value="1"/>
</dbReference>
<dbReference type="KEGG" id="tau:Tola_0762"/>
<dbReference type="Gene3D" id="3.40.50.10610">
    <property type="entry name" value="ABC-type transport auxiliary lipoprotein component"/>
    <property type="match status" value="1"/>
</dbReference>
<dbReference type="NCBIfam" id="TIGR02722">
    <property type="entry name" value="lp"/>
    <property type="match status" value="1"/>
</dbReference>
<dbReference type="AlphaFoldDB" id="C4LBF5"/>
<accession>C4LBF5</accession>
<dbReference type="EMBL" id="CP001616">
    <property type="protein sequence ID" value="ACQ92390.1"/>
    <property type="molecule type" value="Genomic_DNA"/>
</dbReference>
<dbReference type="InterPro" id="IPR014094">
    <property type="entry name" value="LpoB"/>
</dbReference>
<sequence length="197" mass="21900">MTVLTFPRMARYHWLLWLTAFVLTGCNTTMYKSSGTRPSGQTVTTGTGTAQPQQVKPVDLQPLAKRTAKSVIKRSAAFDLGKKPTLYVDMLRNSTGRPQDTAKITSVLHKELARSGRFQLIPLEKNAAYQQSLDYQQSEGSMNPSTAVQLGKQTGADLILYGNVSRIKKSNTYQLTTHLMELKSGELLFSDKQSVRK</sequence>
<dbReference type="PANTHER" id="PTHR40593:SF1">
    <property type="entry name" value="PENICILLIN-BINDING PROTEIN ACTIVATOR LPOB"/>
    <property type="match status" value="1"/>
</dbReference>